<keyword evidence="1" id="KW-0472">Membrane</keyword>
<name>A0A3N0V707_9PROT</name>
<keyword evidence="3" id="KW-1185">Reference proteome</keyword>
<dbReference type="AlphaFoldDB" id="A0A3N0V707"/>
<sequence>MRLVSVISALIAVLITIAFFSWWAMKDWWVFGDRPFDQVQWITAQPSDAQRCYRGAMAYDLKTRVLRPGIPREMVTAILGRPTWEDFQQIEYDLGHCLWDTHGLSLQFNAENRLIRARIVQH</sequence>
<proteinExistence type="predicted"/>
<evidence type="ECO:0000313" key="2">
    <source>
        <dbReference type="EMBL" id="ROH88586.1"/>
    </source>
</evidence>
<gene>
    <name evidence="2" type="ORF">ED236_01655</name>
</gene>
<accession>A0A3N0V707</accession>
<evidence type="ECO:0008006" key="4">
    <source>
        <dbReference type="Google" id="ProtNLM"/>
    </source>
</evidence>
<protein>
    <recommendedName>
        <fullName evidence="4">Outer membrane protein assembly factor BamE</fullName>
    </recommendedName>
</protein>
<keyword evidence="1" id="KW-1133">Transmembrane helix</keyword>
<feature type="transmembrane region" description="Helical" evidence="1">
    <location>
        <begin position="6"/>
        <end position="25"/>
    </location>
</feature>
<evidence type="ECO:0000256" key="1">
    <source>
        <dbReference type="SAM" id="Phobius"/>
    </source>
</evidence>
<dbReference type="Proteomes" id="UP000275137">
    <property type="component" value="Unassembled WGS sequence"/>
</dbReference>
<organism evidence="2 3">
    <name type="scientific">Pseudomethylobacillus aquaticus</name>
    <dbReference type="NCBI Taxonomy" id="2676064"/>
    <lineage>
        <taxon>Bacteria</taxon>
        <taxon>Pseudomonadati</taxon>
        <taxon>Pseudomonadota</taxon>
        <taxon>Betaproteobacteria</taxon>
        <taxon>Nitrosomonadales</taxon>
        <taxon>Methylophilaceae</taxon>
        <taxon>Pseudomethylobacillus</taxon>
    </lineage>
</organism>
<reference evidence="2 3" key="1">
    <citation type="submission" date="2018-10" db="EMBL/GenBank/DDBJ databases">
        <authorList>
            <person name="Chen W.-M."/>
        </authorList>
    </citation>
    <scope>NUCLEOTIDE SEQUENCE [LARGE SCALE GENOMIC DNA]</scope>
    <source>
        <strain evidence="2 3">H-5</strain>
    </source>
</reference>
<dbReference type="EMBL" id="RJVP01000001">
    <property type="protein sequence ID" value="ROH88586.1"/>
    <property type="molecule type" value="Genomic_DNA"/>
</dbReference>
<comment type="caution">
    <text evidence="2">The sequence shown here is derived from an EMBL/GenBank/DDBJ whole genome shotgun (WGS) entry which is preliminary data.</text>
</comment>
<keyword evidence="1" id="KW-0812">Transmembrane</keyword>
<evidence type="ECO:0000313" key="3">
    <source>
        <dbReference type="Proteomes" id="UP000275137"/>
    </source>
</evidence>